<keyword evidence="4" id="KW-1185">Reference proteome</keyword>
<dbReference type="CDD" id="cd00118">
    <property type="entry name" value="LysM"/>
    <property type="match status" value="3"/>
</dbReference>
<feature type="domain" description="LysM" evidence="2">
    <location>
        <begin position="48"/>
        <end position="92"/>
    </location>
</feature>
<reference evidence="3 4" key="1">
    <citation type="submission" date="2016-04" db="EMBL/GenBank/DDBJ databases">
        <title>A degradative enzymes factory behind the ericoid mycorrhizal symbiosis.</title>
        <authorList>
            <consortium name="DOE Joint Genome Institute"/>
            <person name="Martino E."/>
            <person name="Morin E."/>
            <person name="Grelet G."/>
            <person name="Kuo A."/>
            <person name="Kohler A."/>
            <person name="Daghino S."/>
            <person name="Barry K."/>
            <person name="Choi C."/>
            <person name="Cichocki N."/>
            <person name="Clum A."/>
            <person name="Copeland A."/>
            <person name="Hainaut M."/>
            <person name="Haridas S."/>
            <person name="Labutti K."/>
            <person name="Lindquist E."/>
            <person name="Lipzen A."/>
            <person name="Khouja H.-R."/>
            <person name="Murat C."/>
            <person name="Ohm R."/>
            <person name="Olson A."/>
            <person name="Spatafora J."/>
            <person name="Veneault-Fourrey C."/>
            <person name="Henrissat B."/>
            <person name="Grigoriev I."/>
            <person name="Martin F."/>
            <person name="Perotto S."/>
        </authorList>
    </citation>
    <scope>NUCLEOTIDE SEQUENCE [LARGE SCALE GENOMIC DNA]</scope>
    <source>
        <strain evidence="3 4">F</strain>
    </source>
</reference>
<dbReference type="EMBL" id="KZ613966">
    <property type="protein sequence ID" value="PMD30661.1"/>
    <property type="molecule type" value="Genomic_DNA"/>
</dbReference>
<evidence type="ECO:0000313" key="3">
    <source>
        <dbReference type="EMBL" id="PMD30661.1"/>
    </source>
</evidence>
<dbReference type="PANTHER" id="PTHR33734:SF22">
    <property type="entry name" value="MEMBRANE-BOUND LYTIC MUREIN TRANSGLYCOSYLASE D"/>
    <property type="match status" value="1"/>
</dbReference>
<dbReference type="OrthoDB" id="1193027at2759"/>
<feature type="domain" description="LysM" evidence="2">
    <location>
        <begin position="108"/>
        <end position="152"/>
    </location>
</feature>
<protein>
    <submittedName>
        <fullName evidence="3">Carbohydrate-binding module family 50</fullName>
    </submittedName>
</protein>
<feature type="region of interest" description="Disordered" evidence="1">
    <location>
        <begin position="154"/>
        <end position="177"/>
    </location>
</feature>
<dbReference type="STRING" id="1149755.A0A2J6QWM7"/>
<sequence>YTIQPGDTFSSIAAKLGLTVAAIEAANPGVNPNDLQIGQVIQLAQPASTYTIVAGDTFTSIATRFGTSVAALEAANPGVNPNDLQIGQQINIPSSNSVPTPTPAPSSGTYVIQAGDTFTSIAAKLGTTVAALEAANPSLTPTDLQIGATIIVPSSTPATVPSTTPTTPSPAPTASGT</sequence>
<organism evidence="3 4">
    <name type="scientific">Hyaloscypha variabilis (strain UAMH 11265 / GT02V1 / F)</name>
    <name type="common">Meliniomyces variabilis</name>
    <dbReference type="NCBI Taxonomy" id="1149755"/>
    <lineage>
        <taxon>Eukaryota</taxon>
        <taxon>Fungi</taxon>
        <taxon>Dikarya</taxon>
        <taxon>Ascomycota</taxon>
        <taxon>Pezizomycotina</taxon>
        <taxon>Leotiomycetes</taxon>
        <taxon>Helotiales</taxon>
        <taxon>Hyaloscyphaceae</taxon>
        <taxon>Hyaloscypha</taxon>
        <taxon>Hyaloscypha variabilis</taxon>
    </lineage>
</organism>
<feature type="non-terminal residue" evidence="3">
    <location>
        <position position="177"/>
    </location>
</feature>
<dbReference type="InterPro" id="IPR036779">
    <property type="entry name" value="LysM_dom_sf"/>
</dbReference>
<dbReference type="SMART" id="SM00257">
    <property type="entry name" value="LysM"/>
    <property type="match status" value="3"/>
</dbReference>
<dbReference type="SUPFAM" id="SSF54106">
    <property type="entry name" value="LysM domain"/>
    <property type="match status" value="3"/>
</dbReference>
<evidence type="ECO:0000259" key="2">
    <source>
        <dbReference type="PROSITE" id="PS51782"/>
    </source>
</evidence>
<name>A0A2J6QWM7_HYAVF</name>
<gene>
    <name evidence="3" type="ORF">L207DRAFT_389588</name>
</gene>
<dbReference type="PROSITE" id="PS51782">
    <property type="entry name" value="LYSM"/>
    <property type="match status" value="3"/>
</dbReference>
<dbReference type="AlphaFoldDB" id="A0A2J6QWM7"/>
<dbReference type="GO" id="GO:0008932">
    <property type="term" value="F:lytic endotransglycosylase activity"/>
    <property type="evidence" value="ECO:0007669"/>
    <property type="project" value="TreeGrafter"/>
</dbReference>
<dbReference type="InterPro" id="IPR018392">
    <property type="entry name" value="LysM"/>
</dbReference>
<dbReference type="Pfam" id="PF01476">
    <property type="entry name" value="LysM"/>
    <property type="match status" value="3"/>
</dbReference>
<feature type="non-terminal residue" evidence="3">
    <location>
        <position position="1"/>
    </location>
</feature>
<dbReference type="PANTHER" id="PTHR33734">
    <property type="entry name" value="LYSM DOMAIN-CONTAINING GPI-ANCHORED PROTEIN 2"/>
    <property type="match status" value="1"/>
</dbReference>
<proteinExistence type="predicted"/>
<feature type="domain" description="LysM" evidence="2">
    <location>
        <begin position="1"/>
        <end position="43"/>
    </location>
</feature>
<evidence type="ECO:0000256" key="1">
    <source>
        <dbReference type="SAM" id="MobiDB-lite"/>
    </source>
</evidence>
<accession>A0A2J6QWM7</accession>
<dbReference type="Gene3D" id="3.10.350.10">
    <property type="entry name" value="LysM domain"/>
    <property type="match status" value="3"/>
</dbReference>
<evidence type="ECO:0000313" key="4">
    <source>
        <dbReference type="Proteomes" id="UP000235786"/>
    </source>
</evidence>
<dbReference type="Proteomes" id="UP000235786">
    <property type="component" value="Unassembled WGS sequence"/>
</dbReference>